<dbReference type="PANTHER" id="PTHR45817">
    <property type="entry name" value="LYSYL OXIDASE-LIKE-RELATED"/>
    <property type="match status" value="1"/>
</dbReference>
<evidence type="ECO:0000256" key="1">
    <source>
        <dbReference type="ARBA" id="ARBA00022729"/>
    </source>
</evidence>
<dbReference type="PRINTS" id="PR00258">
    <property type="entry name" value="SPERACTRCPTR"/>
</dbReference>
<name>A0A4E0RZU1_FASHE</name>
<comment type="caution">
    <text evidence="7">The sequence shown here is derived from an EMBL/GenBank/DDBJ whole genome shotgun (WGS) entry which is preliminary data.</text>
</comment>
<dbReference type="GO" id="GO:0004720">
    <property type="term" value="F:protein-lysine 6-oxidase activity"/>
    <property type="evidence" value="ECO:0007669"/>
    <property type="project" value="TreeGrafter"/>
</dbReference>
<sequence>MYFVPDLVTFNLIIPCLISSVFSIANPANIWWSDFTDLDSPTVYSDVRVQPGPAATQSDGKTGIEEPPRRRVQRAAGYSANLMLIDGASKSEGTVLVSRNGHWGTICDDNWTLKEANVVCRTLGFPHALQATTRDYFYSTGYYSYLLDDVVCKGSEESLEQCSFWEEHDCLQREEAGVICMNPEPIEWHYNIREPKLKRTNRSHSERLRKQLFTSKFLNEPTGKPAPVVVTLLLENSDHPLTGGVCVDQFSGAEANVICRSVGRKMASSYTTVPLIGLDLCVDYPIVRVGHCFGNESRLEDCVTFASPDGVPCSNKTVGVAVNCTSTLPDLLPDVQALQQSAYSTLIPLFQAQCALEENCFPPSVYNLISRNQQLAYMHMRRLLRFSSIIHNVGTDVFRPHEPKERWVWHACHMHYHSMKVFSYYKVLDSKKHVLAVGHKASFCLEDNVCQPGYRMHFRCSTTLSTRGDQGISPGCQDNYFHDYDCQWLDITDLPPGKYTFHLILNPDFLVPEVTYSNNAIVCDLHVGQQHHQGSLKNCHLSHPYDL</sequence>
<dbReference type="Pfam" id="PF01186">
    <property type="entry name" value="Lysyl_oxidase"/>
    <property type="match status" value="1"/>
</dbReference>
<dbReference type="Pfam" id="PF00530">
    <property type="entry name" value="SRCR"/>
    <property type="match status" value="1"/>
</dbReference>
<feature type="disulfide bond" evidence="4">
    <location>
        <begin position="292"/>
        <end position="302"/>
    </location>
</feature>
<evidence type="ECO:0000259" key="6">
    <source>
        <dbReference type="PROSITE" id="PS50287"/>
    </source>
</evidence>
<dbReference type="AlphaFoldDB" id="A0A4E0RZU1"/>
<dbReference type="Gene3D" id="3.10.250.10">
    <property type="entry name" value="SRCR-like domain"/>
    <property type="match status" value="2"/>
</dbReference>
<dbReference type="FunFam" id="3.10.250.10:FF:000005">
    <property type="entry name" value="Neurotrypsin isoform A"/>
    <property type="match status" value="1"/>
</dbReference>
<dbReference type="GO" id="GO:0005615">
    <property type="term" value="C:extracellular space"/>
    <property type="evidence" value="ECO:0007669"/>
    <property type="project" value="TreeGrafter"/>
</dbReference>
<keyword evidence="1" id="KW-0732">Signal</keyword>
<keyword evidence="2 4" id="KW-1015">Disulfide bond</keyword>
<dbReference type="SMART" id="SM00202">
    <property type="entry name" value="SR"/>
    <property type="match status" value="1"/>
</dbReference>
<dbReference type="GO" id="GO:0016020">
    <property type="term" value="C:membrane"/>
    <property type="evidence" value="ECO:0007669"/>
    <property type="project" value="InterPro"/>
</dbReference>
<dbReference type="SUPFAM" id="SSF56487">
    <property type="entry name" value="SRCR-like"/>
    <property type="match status" value="2"/>
</dbReference>
<dbReference type="Proteomes" id="UP000230066">
    <property type="component" value="Unassembled WGS sequence"/>
</dbReference>
<dbReference type="PROSITE" id="PS50287">
    <property type="entry name" value="SRCR_2"/>
    <property type="match status" value="2"/>
</dbReference>
<comment type="caution">
    <text evidence="4">Lacks conserved residue(s) required for the propagation of feature annotation.</text>
</comment>
<dbReference type="PANTHER" id="PTHR45817:SF4">
    <property type="entry name" value="LYSYL OXIDASE-LIKE-RELATED"/>
    <property type="match status" value="1"/>
</dbReference>
<reference evidence="7" key="1">
    <citation type="submission" date="2019-03" db="EMBL/GenBank/DDBJ databases">
        <title>Improved annotation for the trematode Fasciola hepatica.</title>
        <authorList>
            <person name="Choi Y.-J."/>
            <person name="Martin J."/>
            <person name="Mitreva M."/>
        </authorList>
    </citation>
    <scope>NUCLEOTIDE SEQUENCE [LARGE SCALE GENOMIC DNA]</scope>
</reference>
<feature type="disulfide bond" evidence="4">
    <location>
        <begin position="152"/>
        <end position="162"/>
    </location>
</feature>
<accession>A0A4E0RZU1</accession>
<dbReference type="EMBL" id="JXXN02001333">
    <property type="protein sequence ID" value="THD25002.1"/>
    <property type="molecule type" value="Genomic_DNA"/>
</dbReference>
<evidence type="ECO:0000256" key="5">
    <source>
        <dbReference type="SAM" id="MobiDB-lite"/>
    </source>
</evidence>
<feature type="domain" description="SRCR" evidence="6">
    <location>
        <begin position="82"/>
        <end position="181"/>
    </location>
</feature>
<proteinExistence type="predicted"/>
<dbReference type="InterPro" id="IPR036772">
    <property type="entry name" value="SRCR-like_dom_sf"/>
</dbReference>
<dbReference type="InterPro" id="IPR001695">
    <property type="entry name" value="Lysyl_oxidase"/>
</dbReference>
<feature type="region of interest" description="Disordered" evidence="5">
    <location>
        <begin position="49"/>
        <end position="69"/>
    </location>
</feature>
<keyword evidence="3" id="KW-0325">Glycoprotein</keyword>
<evidence type="ECO:0000256" key="3">
    <source>
        <dbReference type="ARBA" id="ARBA00023180"/>
    </source>
</evidence>
<dbReference type="GO" id="GO:0005507">
    <property type="term" value="F:copper ion binding"/>
    <property type="evidence" value="ECO:0007669"/>
    <property type="project" value="InterPro"/>
</dbReference>
<evidence type="ECO:0000256" key="2">
    <source>
        <dbReference type="ARBA" id="ARBA00023157"/>
    </source>
</evidence>
<evidence type="ECO:0000313" key="8">
    <source>
        <dbReference type="Proteomes" id="UP000230066"/>
    </source>
</evidence>
<dbReference type="InterPro" id="IPR050912">
    <property type="entry name" value="LOX-like_protein"/>
</dbReference>
<gene>
    <name evidence="7" type="ORF">D915_004214</name>
</gene>
<evidence type="ECO:0000256" key="4">
    <source>
        <dbReference type="PROSITE-ProRule" id="PRU00196"/>
    </source>
</evidence>
<dbReference type="InterPro" id="IPR001190">
    <property type="entry name" value="SRCR"/>
</dbReference>
<protein>
    <submittedName>
        <fullName evidence="7">Lysyl oxidase like protein 3</fullName>
    </submittedName>
</protein>
<evidence type="ECO:0000313" key="7">
    <source>
        <dbReference type="EMBL" id="THD25002.1"/>
    </source>
</evidence>
<feature type="domain" description="SRCR" evidence="6">
    <location>
        <begin position="215"/>
        <end position="325"/>
    </location>
</feature>
<organism evidence="7 8">
    <name type="scientific">Fasciola hepatica</name>
    <name type="common">Liver fluke</name>
    <dbReference type="NCBI Taxonomy" id="6192"/>
    <lineage>
        <taxon>Eukaryota</taxon>
        <taxon>Metazoa</taxon>
        <taxon>Spiralia</taxon>
        <taxon>Lophotrochozoa</taxon>
        <taxon>Platyhelminthes</taxon>
        <taxon>Trematoda</taxon>
        <taxon>Digenea</taxon>
        <taxon>Plagiorchiida</taxon>
        <taxon>Echinostomata</taxon>
        <taxon>Echinostomatoidea</taxon>
        <taxon>Fasciolidae</taxon>
        <taxon>Fasciola</taxon>
    </lineage>
</organism>
<keyword evidence="8" id="KW-1185">Reference proteome</keyword>